<protein>
    <submittedName>
        <fullName evidence="2">Uncharacterized protein</fullName>
    </submittedName>
</protein>
<accession>A0A0B2VSM0</accession>
<evidence type="ECO:0000256" key="1">
    <source>
        <dbReference type="SAM" id="SignalP"/>
    </source>
</evidence>
<dbReference type="OrthoDB" id="5853887at2759"/>
<evidence type="ECO:0000313" key="3">
    <source>
        <dbReference type="EMBL" id="VDM50045.1"/>
    </source>
</evidence>
<feature type="signal peptide" evidence="1">
    <location>
        <begin position="1"/>
        <end position="21"/>
    </location>
</feature>
<name>A0A0B2VSM0_TOXCA</name>
<organism evidence="2 4">
    <name type="scientific">Toxocara canis</name>
    <name type="common">Canine roundworm</name>
    <dbReference type="NCBI Taxonomy" id="6265"/>
    <lineage>
        <taxon>Eukaryota</taxon>
        <taxon>Metazoa</taxon>
        <taxon>Ecdysozoa</taxon>
        <taxon>Nematoda</taxon>
        <taxon>Chromadorea</taxon>
        <taxon>Rhabditida</taxon>
        <taxon>Spirurina</taxon>
        <taxon>Ascaridomorpha</taxon>
        <taxon>Ascaridoidea</taxon>
        <taxon>Toxocaridae</taxon>
        <taxon>Toxocara</taxon>
    </lineage>
</organism>
<gene>
    <name evidence="2" type="ORF">Tcan_05639</name>
    <name evidence="3" type="ORF">TCNE_LOCUS18724</name>
</gene>
<reference evidence="3" key="2">
    <citation type="submission" date="2018-11" db="EMBL/GenBank/DDBJ databases">
        <authorList>
            <consortium name="Pathogen Informatics"/>
        </authorList>
    </citation>
    <scope>NUCLEOTIDE SEQUENCE [LARGE SCALE GENOMIC DNA]</scope>
</reference>
<keyword evidence="1" id="KW-0732">Signal</keyword>
<evidence type="ECO:0000313" key="4">
    <source>
        <dbReference type="Proteomes" id="UP000031036"/>
    </source>
</evidence>
<evidence type="ECO:0000313" key="2">
    <source>
        <dbReference type="EMBL" id="KHN84249.1"/>
    </source>
</evidence>
<sequence>MMCIWKCVLVALIVAVMFSEANLAVGRSSLRPSGKRSIALGRFSLRPGKRSVESAVQSLERMLQEKTEWECSTEQLGMMNNLMERAASLLEEYTSFLNACSLLSDIGSQL</sequence>
<dbReference type="EMBL" id="UYWY01025885">
    <property type="protein sequence ID" value="VDM50045.1"/>
    <property type="molecule type" value="Genomic_DNA"/>
</dbReference>
<reference evidence="2 4" key="1">
    <citation type="submission" date="2014-11" db="EMBL/GenBank/DDBJ databases">
        <title>Genetic blueprint of the zoonotic pathogen Toxocara canis.</title>
        <authorList>
            <person name="Zhu X.-Q."/>
            <person name="Korhonen P.K."/>
            <person name="Cai H."/>
            <person name="Young N.D."/>
            <person name="Nejsum P."/>
            <person name="von Samson-Himmelstjerna G."/>
            <person name="Boag P.R."/>
            <person name="Tan P."/>
            <person name="Li Q."/>
            <person name="Min J."/>
            <person name="Yang Y."/>
            <person name="Wang X."/>
            <person name="Fang X."/>
            <person name="Hall R.S."/>
            <person name="Hofmann A."/>
            <person name="Sternberg P.W."/>
            <person name="Jex A.R."/>
            <person name="Gasser R.B."/>
        </authorList>
    </citation>
    <scope>NUCLEOTIDE SEQUENCE [LARGE SCALE GENOMIC DNA]</scope>
    <source>
        <strain evidence="2">PN_DK_2014</strain>
    </source>
</reference>
<feature type="chain" id="PRO_5010412470" evidence="1">
    <location>
        <begin position="22"/>
        <end position="110"/>
    </location>
</feature>
<dbReference type="EMBL" id="JPKZ01001028">
    <property type="protein sequence ID" value="KHN84249.1"/>
    <property type="molecule type" value="Genomic_DNA"/>
</dbReference>
<dbReference type="Proteomes" id="UP000031036">
    <property type="component" value="Unassembled WGS sequence"/>
</dbReference>
<keyword evidence="4" id="KW-1185">Reference proteome</keyword>
<proteinExistence type="predicted"/>
<dbReference type="AlphaFoldDB" id="A0A0B2VSM0"/>